<dbReference type="EMBL" id="JAHXZI010000022">
    <property type="protein sequence ID" value="MBW6438785.1"/>
    <property type="molecule type" value="Genomic_DNA"/>
</dbReference>
<feature type="region of interest" description="Disordered" evidence="1">
    <location>
        <begin position="54"/>
        <end position="97"/>
    </location>
</feature>
<keyword evidence="3" id="KW-1185">Reference proteome</keyword>
<comment type="caution">
    <text evidence="2">The sequence shown here is derived from an EMBL/GenBank/DDBJ whole genome shotgun (WGS) entry which is preliminary data.</text>
</comment>
<name>A0ABS7BCV2_9ACTN</name>
<evidence type="ECO:0000313" key="3">
    <source>
        <dbReference type="Proteomes" id="UP001519863"/>
    </source>
</evidence>
<feature type="compositionally biased region" description="Basic residues" evidence="1">
    <location>
        <begin position="193"/>
        <end position="208"/>
    </location>
</feature>
<gene>
    <name evidence="2" type="ORF">KZ829_34160</name>
</gene>
<feature type="compositionally biased region" description="Low complexity" evidence="1">
    <location>
        <begin position="55"/>
        <end position="86"/>
    </location>
</feature>
<proteinExistence type="predicted"/>
<feature type="region of interest" description="Disordered" evidence="1">
    <location>
        <begin position="139"/>
        <end position="224"/>
    </location>
</feature>
<sequence>MRRIVTFAGVAVITTLLPPPIARSGGPFPVPTPSPDADAFVLRILDARGNPVRPAPTVTQAAPPATSPAPTVTQPSPVASSPAPAVTQPPVPSFSTPAVTQPLPVTSSPAPTVTRPAIADLSPVRPIAVATPSRSVIVIKPGPGAPKPHRPGTSQPVVVIKPTPGRPAPAVAEPVRPRPAAKPAAEPAAGKPNRQRPKPHRQRPKPHRDHRDRPLSVDGPDGPGIHYHGHGLDLDIRDLLPDFCHGSLDCPISPAQWPGLPPTVLLDGWGFGLKDLA</sequence>
<feature type="compositionally biased region" description="Low complexity" evidence="1">
    <location>
        <begin position="181"/>
        <end position="192"/>
    </location>
</feature>
<organism evidence="2 3">
    <name type="scientific">Actinoplanes hulinensis</name>
    <dbReference type="NCBI Taxonomy" id="1144547"/>
    <lineage>
        <taxon>Bacteria</taxon>
        <taxon>Bacillati</taxon>
        <taxon>Actinomycetota</taxon>
        <taxon>Actinomycetes</taxon>
        <taxon>Micromonosporales</taxon>
        <taxon>Micromonosporaceae</taxon>
        <taxon>Actinoplanes</taxon>
    </lineage>
</organism>
<evidence type="ECO:0000313" key="2">
    <source>
        <dbReference type="EMBL" id="MBW6438785.1"/>
    </source>
</evidence>
<reference evidence="2 3" key="1">
    <citation type="journal article" date="2013" name="Antonie Van Leeuwenhoek">
        <title>Actinoplanes hulinensis sp. nov., a novel actinomycete isolated from soybean root (Glycine max (L.) Merr).</title>
        <authorList>
            <person name="Shen Y."/>
            <person name="Liu C."/>
            <person name="Wang X."/>
            <person name="Zhao J."/>
            <person name="Jia F."/>
            <person name="Zhang Y."/>
            <person name="Wang L."/>
            <person name="Yang D."/>
            <person name="Xiang W."/>
        </authorList>
    </citation>
    <scope>NUCLEOTIDE SEQUENCE [LARGE SCALE GENOMIC DNA]</scope>
    <source>
        <strain evidence="2 3">NEAU-M9</strain>
    </source>
</reference>
<accession>A0ABS7BCV2</accession>
<dbReference type="RefSeq" id="WP_220147981.1">
    <property type="nucleotide sequence ID" value="NZ_JAHXZI010000022.1"/>
</dbReference>
<protein>
    <submittedName>
        <fullName evidence="2">Uncharacterized protein</fullName>
    </submittedName>
</protein>
<evidence type="ECO:0000256" key="1">
    <source>
        <dbReference type="SAM" id="MobiDB-lite"/>
    </source>
</evidence>
<dbReference type="Proteomes" id="UP001519863">
    <property type="component" value="Unassembled WGS sequence"/>
</dbReference>